<gene>
    <name evidence="1" type="ORF">WJT86_04455</name>
</gene>
<dbReference type="RefSeq" id="WP_346336319.1">
    <property type="nucleotide sequence ID" value="NZ_JBBYXI010000002.1"/>
</dbReference>
<dbReference type="Proteomes" id="UP001418637">
    <property type="component" value="Unassembled WGS sequence"/>
</dbReference>
<proteinExistence type="predicted"/>
<evidence type="ECO:0000313" key="1">
    <source>
        <dbReference type="EMBL" id="MEN3930312.1"/>
    </source>
</evidence>
<comment type="caution">
    <text evidence="1">The sequence shown here is derived from an EMBL/GenBank/DDBJ whole genome shotgun (WGS) entry which is preliminary data.</text>
</comment>
<dbReference type="EMBL" id="JBBYXI010000002">
    <property type="protein sequence ID" value="MEN3930312.1"/>
    <property type="molecule type" value="Genomic_DNA"/>
</dbReference>
<keyword evidence="2" id="KW-1185">Reference proteome</keyword>
<sequence length="112" mass="12248">MSYYLSELYSPKPAWLALSAQQRQQFFATIGAGMQQLADFGIEPIAFGEVASNKLHPAPQQFYAFWKFPNEEAADSLLAGIAATGWHDYFDTINAAGASSDMSAHLQQLASL</sequence>
<evidence type="ECO:0000313" key="2">
    <source>
        <dbReference type="Proteomes" id="UP001418637"/>
    </source>
</evidence>
<organism evidence="1 2">
    <name type="scientific">Hohaiivirga grylli</name>
    <dbReference type="NCBI Taxonomy" id="3133970"/>
    <lineage>
        <taxon>Bacteria</taxon>
        <taxon>Pseudomonadati</taxon>
        <taxon>Pseudomonadota</taxon>
        <taxon>Alphaproteobacteria</taxon>
        <taxon>Hyphomicrobiales</taxon>
        <taxon>Methylobacteriaceae</taxon>
        <taxon>Hohaiivirga</taxon>
    </lineage>
</organism>
<dbReference type="InterPro" id="IPR046724">
    <property type="entry name" value="DUF6616"/>
</dbReference>
<dbReference type="Pfam" id="PF20321">
    <property type="entry name" value="DUF6616"/>
    <property type="match status" value="1"/>
</dbReference>
<accession>A0ABV0BH64</accession>
<name>A0ABV0BH64_9HYPH</name>
<protein>
    <submittedName>
        <fullName evidence="1">DUF6616 family protein</fullName>
    </submittedName>
</protein>
<reference evidence="1 2" key="1">
    <citation type="submission" date="2024-04" db="EMBL/GenBank/DDBJ databases">
        <title>A novel species isolated from cricket.</title>
        <authorList>
            <person name="Wang H.-C."/>
        </authorList>
    </citation>
    <scope>NUCLEOTIDE SEQUENCE [LARGE SCALE GENOMIC DNA]</scope>
    <source>
        <strain evidence="1 2">WL0021</strain>
    </source>
</reference>